<evidence type="ECO:0000256" key="13">
    <source>
        <dbReference type="ARBA" id="ARBA00023326"/>
    </source>
</evidence>
<keyword evidence="9" id="KW-0119">Carbohydrate metabolism</keyword>
<keyword evidence="4" id="KW-0336">GPI-anchor</keyword>
<dbReference type="GO" id="GO:0005886">
    <property type="term" value="C:plasma membrane"/>
    <property type="evidence" value="ECO:0007669"/>
    <property type="project" value="UniProtKB-SubCell"/>
</dbReference>
<dbReference type="InterPro" id="IPR002509">
    <property type="entry name" value="NODB_dom"/>
</dbReference>
<protein>
    <recommendedName>
        <fullName evidence="14">chitin deacetylase</fullName>
        <ecNumber evidence="14">3.5.1.41</ecNumber>
    </recommendedName>
</protein>
<dbReference type="GO" id="GO:0000272">
    <property type="term" value="P:polysaccharide catabolic process"/>
    <property type="evidence" value="ECO:0007669"/>
    <property type="project" value="UniProtKB-KW"/>
</dbReference>
<evidence type="ECO:0000256" key="16">
    <source>
        <dbReference type="SAM" id="MobiDB-lite"/>
    </source>
</evidence>
<evidence type="ECO:0000256" key="4">
    <source>
        <dbReference type="ARBA" id="ARBA00022622"/>
    </source>
</evidence>
<evidence type="ECO:0000256" key="7">
    <source>
        <dbReference type="ARBA" id="ARBA00023136"/>
    </source>
</evidence>
<dbReference type="PANTHER" id="PTHR10587">
    <property type="entry name" value="GLYCOSYL TRANSFERASE-RELATED"/>
    <property type="match status" value="1"/>
</dbReference>
<keyword evidence="17" id="KW-0812">Transmembrane</keyword>
<dbReference type="SUPFAM" id="SSF88713">
    <property type="entry name" value="Glycoside hydrolase/deacetylase"/>
    <property type="match status" value="1"/>
</dbReference>
<feature type="chain" id="PRO_5019279597" description="chitin deacetylase" evidence="18">
    <location>
        <begin position="16"/>
        <end position="410"/>
    </location>
</feature>
<dbReference type="GO" id="GO:0098552">
    <property type="term" value="C:side of membrane"/>
    <property type="evidence" value="ECO:0007669"/>
    <property type="project" value="UniProtKB-KW"/>
</dbReference>
<dbReference type="Proteomes" id="UP000279236">
    <property type="component" value="Unassembled WGS sequence"/>
</dbReference>
<evidence type="ECO:0000256" key="9">
    <source>
        <dbReference type="ARBA" id="ARBA00023277"/>
    </source>
</evidence>
<accession>A0A427Y165</accession>
<dbReference type="GO" id="GO:0004099">
    <property type="term" value="F:chitin deacetylase activity"/>
    <property type="evidence" value="ECO:0007669"/>
    <property type="project" value="UniProtKB-EC"/>
</dbReference>
<keyword evidence="8" id="KW-0325">Glycoprotein</keyword>
<evidence type="ECO:0000259" key="19">
    <source>
        <dbReference type="PROSITE" id="PS51677"/>
    </source>
</evidence>
<evidence type="ECO:0000256" key="8">
    <source>
        <dbReference type="ARBA" id="ARBA00023180"/>
    </source>
</evidence>
<evidence type="ECO:0000256" key="18">
    <source>
        <dbReference type="SAM" id="SignalP"/>
    </source>
</evidence>
<organism evidence="20 21">
    <name type="scientific">Apiotrichum porosum</name>
    <dbReference type="NCBI Taxonomy" id="105984"/>
    <lineage>
        <taxon>Eukaryota</taxon>
        <taxon>Fungi</taxon>
        <taxon>Dikarya</taxon>
        <taxon>Basidiomycota</taxon>
        <taxon>Agaricomycotina</taxon>
        <taxon>Tremellomycetes</taxon>
        <taxon>Trichosporonales</taxon>
        <taxon>Trichosporonaceae</taxon>
        <taxon>Apiotrichum</taxon>
    </lineage>
</organism>
<keyword evidence="7 17" id="KW-0472">Membrane</keyword>
<feature type="region of interest" description="Disordered" evidence="16">
    <location>
        <begin position="356"/>
        <end position="377"/>
    </location>
</feature>
<keyword evidence="13" id="KW-0624">Polysaccharide degradation</keyword>
<dbReference type="GO" id="GO:0009272">
    <property type="term" value="P:fungal-type cell wall biogenesis"/>
    <property type="evidence" value="ECO:0007669"/>
    <property type="project" value="UniProtKB-ARBA"/>
</dbReference>
<dbReference type="AlphaFoldDB" id="A0A427Y165"/>
<evidence type="ECO:0000256" key="15">
    <source>
        <dbReference type="ARBA" id="ARBA00048494"/>
    </source>
</evidence>
<evidence type="ECO:0000256" key="11">
    <source>
        <dbReference type="ARBA" id="ARBA00023288"/>
    </source>
</evidence>
<dbReference type="InterPro" id="IPR050248">
    <property type="entry name" value="Polysacc_deacetylase_ArnD"/>
</dbReference>
<evidence type="ECO:0000313" key="21">
    <source>
        <dbReference type="Proteomes" id="UP000279236"/>
    </source>
</evidence>
<keyword evidence="12" id="KW-0961">Cell wall biogenesis/degradation</keyword>
<comment type="catalytic activity">
    <reaction evidence="15">
        <text>[(1-&gt;4)-N-acetyl-beta-D-glucosaminyl](n) + n H2O = chitosan + n acetate</text>
        <dbReference type="Rhea" id="RHEA:10464"/>
        <dbReference type="Rhea" id="RHEA-COMP:9593"/>
        <dbReference type="Rhea" id="RHEA-COMP:9597"/>
        <dbReference type="ChEBI" id="CHEBI:15377"/>
        <dbReference type="ChEBI" id="CHEBI:17029"/>
        <dbReference type="ChEBI" id="CHEBI:30089"/>
        <dbReference type="ChEBI" id="CHEBI:57704"/>
        <dbReference type="EC" id="3.5.1.41"/>
    </reaction>
    <physiologicalReaction direction="left-to-right" evidence="15">
        <dbReference type="Rhea" id="RHEA:10465"/>
    </physiologicalReaction>
</comment>
<evidence type="ECO:0000256" key="6">
    <source>
        <dbReference type="ARBA" id="ARBA00023024"/>
    </source>
</evidence>
<dbReference type="OrthoDB" id="407355at2759"/>
<dbReference type="GO" id="GO:0006032">
    <property type="term" value="P:chitin catabolic process"/>
    <property type="evidence" value="ECO:0007669"/>
    <property type="project" value="UniProtKB-KW"/>
</dbReference>
<evidence type="ECO:0000256" key="2">
    <source>
        <dbReference type="ARBA" id="ARBA00004609"/>
    </source>
</evidence>
<evidence type="ECO:0000256" key="14">
    <source>
        <dbReference type="ARBA" id="ARBA00024056"/>
    </source>
</evidence>
<dbReference type="STRING" id="105984.A0A427Y165"/>
<reference evidence="20 21" key="1">
    <citation type="submission" date="2018-11" db="EMBL/GenBank/DDBJ databases">
        <title>Genome sequence of Apiotrichum porosum DSM 27194.</title>
        <authorList>
            <person name="Aliyu H."/>
            <person name="Gorte O."/>
            <person name="Ochsenreither K."/>
        </authorList>
    </citation>
    <scope>NUCLEOTIDE SEQUENCE [LARGE SCALE GENOMIC DNA]</scope>
    <source>
        <strain evidence="20 21">DSM 27194</strain>
    </source>
</reference>
<dbReference type="GeneID" id="39590991"/>
<feature type="transmembrane region" description="Helical" evidence="17">
    <location>
        <begin position="390"/>
        <end position="409"/>
    </location>
</feature>
<feature type="signal peptide" evidence="18">
    <location>
        <begin position="1"/>
        <end position="15"/>
    </location>
</feature>
<evidence type="ECO:0000256" key="12">
    <source>
        <dbReference type="ARBA" id="ARBA00023316"/>
    </source>
</evidence>
<name>A0A427Y165_9TREE</name>
<keyword evidence="11" id="KW-0449">Lipoprotein</keyword>
<keyword evidence="21" id="KW-1185">Reference proteome</keyword>
<dbReference type="InterPro" id="IPR011330">
    <property type="entry name" value="Glyco_hydro/deAcase_b/a-brl"/>
</dbReference>
<evidence type="ECO:0000256" key="5">
    <source>
        <dbReference type="ARBA" id="ARBA00022729"/>
    </source>
</evidence>
<evidence type="ECO:0000256" key="3">
    <source>
        <dbReference type="ARBA" id="ARBA00022475"/>
    </source>
</evidence>
<comment type="cofactor">
    <cofactor evidence="1">
        <name>Co(2+)</name>
        <dbReference type="ChEBI" id="CHEBI:48828"/>
    </cofactor>
</comment>
<dbReference type="Gene3D" id="3.20.20.370">
    <property type="entry name" value="Glycoside hydrolase/deacetylase"/>
    <property type="match status" value="1"/>
</dbReference>
<keyword evidence="17" id="KW-1133">Transmembrane helix</keyword>
<comment type="subcellular location">
    <subcellularLocation>
        <location evidence="2">Cell membrane</location>
        <topology evidence="2">Lipid-anchor</topology>
        <topology evidence="2">GPI-anchor</topology>
    </subcellularLocation>
</comment>
<keyword evidence="6" id="KW-0146">Chitin degradation</keyword>
<evidence type="ECO:0000256" key="10">
    <source>
        <dbReference type="ARBA" id="ARBA00023285"/>
    </source>
</evidence>
<dbReference type="RefSeq" id="XP_028478352.1">
    <property type="nucleotide sequence ID" value="XM_028621900.1"/>
</dbReference>
<dbReference type="PANTHER" id="PTHR10587:SF135">
    <property type="entry name" value="CHITIN DEACETYLASE 3"/>
    <property type="match status" value="1"/>
</dbReference>
<comment type="caution">
    <text evidence="20">The sequence shown here is derived from an EMBL/GenBank/DDBJ whole genome shotgun (WGS) entry which is preliminary data.</text>
</comment>
<gene>
    <name evidence="20" type="ORF">EHS24_006448</name>
</gene>
<dbReference type="PROSITE" id="PS51677">
    <property type="entry name" value="NODB"/>
    <property type="match status" value="1"/>
</dbReference>
<evidence type="ECO:0000256" key="17">
    <source>
        <dbReference type="SAM" id="Phobius"/>
    </source>
</evidence>
<proteinExistence type="predicted"/>
<keyword evidence="5 18" id="KW-0732">Signal</keyword>
<evidence type="ECO:0000313" key="20">
    <source>
        <dbReference type="EMBL" id="RSH84904.1"/>
    </source>
</evidence>
<keyword evidence="10" id="KW-0170">Cobalt</keyword>
<dbReference type="EC" id="3.5.1.41" evidence="14"/>
<feature type="domain" description="NodB homology" evidence="19">
    <location>
        <begin position="123"/>
        <end position="312"/>
    </location>
</feature>
<dbReference type="GO" id="GO:0071555">
    <property type="term" value="P:cell wall organization"/>
    <property type="evidence" value="ECO:0007669"/>
    <property type="project" value="UniProtKB-KW"/>
</dbReference>
<dbReference type="EMBL" id="RSCE01000003">
    <property type="protein sequence ID" value="RSH84904.1"/>
    <property type="molecule type" value="Genomic_DNA"/>
</dbReference>
<sequence length="410" mass="42997">MIAFAVLAALPFVAAHPKVNWYQPRDSPVHELFRRADVDITAANFTAGYPPLYMSPNATNTPQAWIDKLNSITLPSANPVAVQTGTANPKYDVANGTDGSGPDICSFTSGCHTDTDLFHGPDNTFVLTFDDGPSDVSQDLYDFLKQNNINGNATHFMIGTNIVGDPATAKSAFTNGGHMAVHTWSHPYMTTRTNEQVVGELGWTMQIIADVTGGHIPAFWRPPYGDVDNRVRAIAKEVFGLTTVLWNHDTNDWAIGAGGNFTIESVEATMDTWFVGPRSPGILALEHEINNNSLIVFKHEYPGFAANNWTIQSVADAFGMDWYQNAVANGAIASTMSVGDIQTAMFTNQSQTATAGATGASGSAAGNSTASGSGSAGASATAATTKAGSAMGIAAPVAAVVGAAVLAVAF</sequence>
<evidence type="ECO:0000256" key="1">
    <source>
        <dbReference type="ARBA" id="ARBA00001941"/>
    </source>
</evidence>
<dbReference type="Pfam" id="PF01522">
    <property type="entry name" value="Polysacc_deac_1"/>
    <property type="match status" value="1"/>
</dbReference>
<keyword evidence="3" id="KW-1003">Cell membrane</keyword>